<dbReference type="GO" id="GO:0000127">
    <property type="term" value="C:transcription factor TFIIIC complex"/>
    <property type="evidence" value="ECO:0007669"/>
    <property type="project" value="InterPro"/>
</dbReference>
<feature type="compositionally biased region" description="Polar residues" evidence="18">
    <location>
        <begin position="531"/>
        <end position="545"/>
    </location>
</feature>
<dbReference type="InterPro" id="IPR044210">
    <property type="entry name" value="Tfc3-like"/>
</dbReference>
<feature type="region of interest" description="Disordered" evidence="18">
    <location>
        <begin position="1574"/>
        <end position="1750"/>
    </location>
</feature>
<feature type="compositionally biased region" description="Basic and acidic residues" evidence="18">
    <location>
        <begin position="549"/>
        <end position="561"/>
    </location>
</feature>
<feature type="compositionally biased region" description="Basic and acidic residues" evidence="18">
    <location>
        <begin position="1016"/>
        <end position="1033"/>
    </location>
</feature>
<feature type="compositionally biased region" description="Basic and acidic residues" evidence="18">
    <location>
        <begin position="1675"/>
        <end position="1684"/>
    </location>
</feature>
<dbReference type="Pfam" id="PF00435">
    <property type="entry name" value="Spectrin"/>
    <property type="match status" value="1"/>
</dbReference>
<feature type="coiled-coil region" evidence="17">
    <location>
        <begin position="3234"/>
        <end position="3357"/>
    </location>
</feature>
<dbReference type="SUPFAM" id="SSF75399">
    <property type="entry name" value="Plakin repeat"/>
    <property type="match status" value="1"/>
</dbReference>
<dbReference type="GO" id="GO:0003677">
    <property type="term" value="F:DNA binding"/>
    <property type="evidence" value="ECO:0007669"/>
    <property type="project" value="UniProtKB-KW"/>
</dbReference>
<dbReference type="Pfam" id="PF21097">
    <property type="entry name" value="SR_plectin_7"/>
    <property type="match status" value="1"/>
</dbReference>
<dbReference type="GO" id="GO:0030057">
    <property type="term" value="C:desmosome"/>
    <property type="evidence" value="ECO:0007669"/>
    <property type="project" value="UniProtKB-SubCell"/>
</dbReference>
<dbReference type="EMBL" id="SCEB01214897">
    <property type="protein sequence ID" value="RXM32429.1"/>
    <property type="molecule type" value="Genomic_DNA"/>
</dbReference>
<dbReference type="Pfam" id="PF17902">
    <property type="entry name" value="SH3_10"/>
    <property type="match status" value="1"/>
</dbReference>
<protein>
    <submittedName>
        <fullName evidence="20">Periplakin</fullName>
    </submittedName>
</protein>
<evidence type="ECO:0000256" key="1">
    <source>
        <dbReference type="ARBA" id="ARBA00004123"/>
    </source>
</evidence>
<dbReference type="FunFam" id="1.20.58.60:FF:000109">
    <property type="entry name" value="Periplakin"/>
    <property type="match status" value="1"/>
</dbReference>
<feature type="coiled-coil region" evidence="17">
    <location>
        <begin position="2361"/>
        <end position="2440"/>
    </location>
</feature>
<evidence type="ECO:0000313" key="20">
    <source>
        <dbReference type="EMBL" id="RXM32429.1"/>
    </source>
</evidence>
<feature type="compositionally biased region" description="Basic and acidic residues" evidence="18">
    <location>
        <begin position="971"/>
        <end position="989"/>
    </location>
</feature>
<dbReference type="GO" id="GO:0031424">
    <property type="term" value="P:keratinization"/>
    <property type="evidence" value="ECO:0007669"/>
    <property type="project" value="UniProtKB-KW"/>
</dbReference>
<evidence type="ECO:0000256" key="14">
    <source>
        <dbReference type="ARBA" id="ARBA00023242"/>
    </source>
</evidence>
<keyword evidence="12" id="KW-0804">Transcription</keyword>
<comment type="similarity">
    <text evidence="4">Belongs to the plakin or cytolinker family.</text>
</comment>
<dbReference type="Proteomes" id="UP000289886">
    <property type="component" value="Unassembled WGS sequence"/>
</dbReference>
<feature type="compositionally biased region" description="Basic and acidic residues" evidence="18">
    <location>
        <begin position="1726"/>
        <end position="1743"/>
    </location>
</feature>
<dbReference type="Gene3D" id="1.20.58.60">
    <property type="match status" value="4"/>
</dbReference>
<keyword evidence="14" id="KW-0539">Nucleus</keyword>
<dbReference type="InterPro" id="IPR007309">
    <property type="entry name" value="TFIIIC_Bblock-bd"/>
</dbReference>
<dbReference type="Pfam" id="PF26346">
    <property type="entry name" value="Plectin_PPL"/>
    <property type="match status" value="2"/>
</dbReference>
<feature type="compositionally biased region" description="Polar residues" evidence="18">
    <location>
        <begin position="572"/>
        <end position="585"/>
    </location>
</feature>
<dbReference type="GO" id="GO:0005634">
    <property type="term" value="C:nucleus"/>
    <property type="evidence" value="ECO:0007669"/>
    <property type="project" value="UniProtKB-SubCell"/>
</dbReference>
<dbReference type="InterPro" id="IPR001452">
    <property type="entry name" value="SH3_domain"/>
</dbReference>
<feature type="compositionally biased region" description="Basic and acidic residues" evidence="18">
    <location>
        <begin position="1641"/>
        <end position="1650"/>
    </location>
</feature>
<feature type="region of interest" description="Disordered" evidence="18">
    <location>
        <begin position="1391"/>
        <end position="1415"/>
    </location>
</feature>
<feature type="compositionally biased region" description="Basic and acidic residues" evidence="18">
    <location>
        <begin position="1658"/>
        <end position="1667"/>
    </location>
</feature>
<accession>A0A444UBB0</accession>
<dbReference type="Gene3D" id="3.30.160.780">
    <property type="match status" value="1"/>
</dbReference>
<comment type="subcellular location">
    <subcellularLocation>
        <location evidence="3">Cell junction</location>
        <location evidence="3">Desmosome</location>
    </subcellularLocation>
    <subcellularLocation>
        <location evidence="2">Cytoplasm</location>
        <location evidence="2">Cytoskeleton</location>
    </subcellularLocation>
    <subcellularLocation>
        <location evidence="1">Nucleus</location>
    </subcellularLocation>
</comment>
<dbReference type="SMART" id="SM00250">
    <property type="entry name" value="PLEC"/>
    <property type="match status" value="2"/>
</dbReference>
<keyword evidence="21" id="KW-1185">Reference proteome</keyword>
<dbReference type="InterPro" id="IPR058847">
    <property type="entry name" value="Plectin_PPL"/>
</dbReference>
<dbReference type="GO" id="GO:0042791">
    <property type="term" value="P:5S class rRNA transcription by RNA polymerase III"/>
    <property type="evidence" value="ECO:0007669"/>
    <property type="project" value="TreeGrafter"/>
</dbReference>
<dbReference type="SMART" id="SM00150">
    <property type="entry name" value="SPEC"/>
    <property type="match status" value="5"/>
</dbReference>
<feature type="coiled-coil region" evidence="17">
    <location>
        <begin position="2787"/>
        <end position="2867"/>
    </location>
</feature>
<evidence type="ECO:0000256" key="11">
    <source>
        <dbReference type="ARBA" id="ARBA00023125"/>
    </source>
</evidence>
<feature type="coiled-coil region" evidence="17">
    <location>
        <begin position="3025"/>
        <end position="3052"/>
    </location>
</feature>
<feature type="coiled-coil region" evidence="17">
    <location>
        <begin position="3085"/>
        <end position="3203"/>
    </location>
</feature>
<dbReference type="PANTHER" id="PTHR15180">
    <property type="entry name" value="GENERAL TRANSCRIPTION FACTOR 3C POLYPEPTIDE 1"/>
    <property type="match status" value="1"/>
</dbReference>
<keyword evidence="7" id="KW-0597">Phosphoprotein</keyword>
<name>A0A444UBB0_ACIRT</name>
<dbReference type="InterPro" id="IPR056428">
    <property type="entry name" value="WH_GTF3C1"/>
</dbReference>
<reference evidence="20 21" key="1">
    <citation type="submission" date="2019-01" db="EMBL/GenBank/DDBJ databases">
        <title>Draft Genome and Complete Hox-Cluster Characterization of the Sterlet Sturgeon (Acipenser ruthenus).</title>
        <authorList>
            <person name="Wei Q."/>
        </authorList>
    </citation>
    <scope>NUCLEOTIDE SEQUENCE [LARGE SCALE GENOMIC DNA]</scope>
    <source>
        <strain evidence="20">WHYD16114868_AA</strain>
        <tissue evidence="20">Blood</tissue>
    </source>
</reference>
<organism evidence="20 21">
    <name type="scientific">Acipenser ruthenus</name>
    <name type="common">Sterlet sturgeon</name>
    <dbReference type="NCBI Taxonomy" id="7906"/>
    <lineage>
        <taxon>Eukaryota</taxon>
        <taxon>Metazoa</taxon>
        <taxon>Chordata</taxon>
        <taxon>Craniata</taxon>
        <taxon>Vertebrata</taxon>
        <taxon>Euteleostomi</taxon>
        <taxon>Actinopterygii</taxon>
        <taxon>Chondrostei</taxon>
        <taxon>Acipenseriformes</taxon>
        <taxon>Acipenseridae</taxon>
        <taxon>Acipenser</taxon>
    </lineage>
</organism>
<dbReference type="SUPFAM" id="SSF46966">
    <property type="entry name" value="Spectrin repeat"/>
    <property type="match status" value="2"/>
</dbReference>
<keyword evidence="11" id="KW-0238">DNA-binding</keyword>
<proteinExistence type="inferred from homology"/>
<evidence type="ECO:0000256" key="15">
    <source>
        <dbReference type="ARBA" id="ARBA00023249"/>
    </source>
</evidence>
<feature type="compositionally biased region" description="Acidic residues" evidence="18">
    <location>
        <begin position="479"/>
        <end position="498"/>
    </location>
</feature>
<feature type="coiled-coil region" evidence="17">
    <location>
        <begin position="2674"/>
        <end position="2754"/>
    </location>
</feature>
<dbReference type="FunFam" id="2.30.30.40:FF:000088">
    <property type="entry name" value="Periplakin"/>
    <property type="match status" value="1"/>
</dbReference>
<feature type="coiled-coil region" evidence="17">
    <location>
        <begin position="2476"/>
        <end position="2520"/>
    </location>
</feature>
<dbReference type="InterPro" id="IPR035915">
    <property type="entry name" value="Plakin_repeat_sf"/>
</dbReference>
<feature type="coiled-coil region" evidence="17">
    <location>
        <begin position="2613"/>
        <end position="2643"/>
    </location>
</feature>
<evidence type="ECO:0000256" key="3">
    <source>
        <dbReference type="ARBA" id="ARBA00004568"/>
    </source>
</evidence>
<evidence type="ECO:0000256" key="13">
    <source>
        <dbReference type="ARBA" id="ARBA00023212"/>
    </source>
</evidence>
<evidence type="ECO:0000256" key="4">
    <source>
        <dbReference type="ARBA" id="ARBA00009109"/>
    </source>
</evidence>
<evidence type="ECO:0000256" key="18">
    <source>
        <dbReference type="SAM" id="MobiDB-lite"/>
    </source>
</evidence>
<dbReference type="PROSITE" id="PS50002">
    <property type="entry name" value="SH3"/>
    <property type="match status" value="1"/>
</dbReference>
<dbReference type="GO" id="GO:0001533">
    <property type="term" value="C:cornified envelope"/>
    <property type="evidence" value="ECO:0007669"/>
    <property type="project" value="UniProtKB-ARBA"/>
</dbReference>
<feature type="compositionally biased region" description="Basic and acidic residues" evidence="18">
    <location>
        <begin position="1709"/>
        <end position="1718"/>
    </location>
</feature>
<feature type="region of interest" description="Disordered" evidence="18">
    <location>
        <begin position="849"/>
        <end position="870"/>
    </location>
</feature>
<feature type="region of interest" description="Disordered" evidence="18">
    <location>
        <begin position="449"/>
        <end position="601"/>
    </location>
</feature>
<keyword evidence="5 16" id="KW-0728">SH3 domain</keyword>
<evidence type="ECO:0000256" key="8">
    <source>
        <dbReference type="ARBA" id="ARBA00022737"/>
    </source>
</evidence>
<dbReference type="CDD" id="cd00176">
    <property type="entry name" value="SPEC"/>
    <property type="match status" value="1"/>
</dbReference>
<dbReference type="Pfam" id="PF23704">
    <property type="entry name" value="WHD_GTF3C1_N"/>
    <property type="match status" value="1"/>
</dbReference>
<keyword evidence="15" id="KW-0417">Keratinization</keyword>
<evidence type="ECO:0000256" key="6">
    <source>
        <dbReference type="ARBA" id="ARBA00022490"/>
    </source>
</evidence>
<dbReference type="GO" id="GO:0006384">
    <property type="term" value="P:transcription initiation at RNA polymerase III promoter"/>
    <property type="evidence" value="ECO:0007669"/>
    <property type="project" value="InterPro"/>
</dbReference>
<evidence type="ECO:0000259" key="19">
    <source>
        <dbReference type="PROSITE" id="PS50002"/>
    </source>
</evidence>
<dbReference type="SUPFAM" id="SSF57997">
    <property type="entry name" value="Tropomyosin"/>
    <property type="match status" value="1"/>
</dbReference>
<dbReference type="PANTHER" id="PTHR15180:SF1">
    <property type="entry name" value="GENERAL TRANSCRIPTION FACTOR 3C POLYPEPTIDE 1"/>
    <property type="match status" value="1"/>
</dbReference>
<dbReference type="InterPro" id="IPR001101">
    <property type="entry name" value="Plectin_repeat"/>
</dbReference>
<dbReference type="Gene3D" id="2.30.30.40">
    <property type="entry name" value="SH3 Domains"/>
    <property type="match status" value="1"/>
</dbReference>
<evidence type="ECO:0000256" key="10">
    <source>
        <dbReference type="ARBA" id="ARBA00023054"/>
    </source>
</evidence>
<keyword evidence="6" id="KW-0963">Cytoplasm</keyword>
<dbReference type="FunFam" id="1.20.58.60:FF:000030">
    <property type="entry name" value="Short stop, isoform K"/>
    <property type="match status" value="1"/>
</dbReference>
<feature type="compositionally biased region" description="Basic residues" evidence="18">
    <location>
        <begin position="990"/>
        <end position="1003"/>
    </location>
</feature>
<dbReference type="InterPro" id="IPR002017">
    <property type="entry name" value="Spectrin_repeat"/>
</dbReference>
<feature type="region of interest" description="Disordered" evidence="18">
    <location>
        <begin position="639"/>
        <end position="672"/>
    </location>
</feature>
<feature type="coiled-coil region" evidence="17">
    <location>
        <begin position="2912"/>
        <end position="2999"/>
    </location>
</feature>
<keyword evidence="9" id="KW-0965">Cell junction</keyword>
<keyword evidence="8" id="KW-0677">Repeat</keyword>
<gene>
    <name evidence="20" type="ORF">EOD39_0183</name>
</gene>
<feature type="compositionally biased region" description="Acidic residues" evidence="18">
    <location>
        <begin position="1395"/>
        <end position="1404"/>
    </location>
</feature>
<evidence type="ECO:0000256" key="5">
    <source>
        <dbReference type="ARBA" id="ARBA00022443"/>
    </source>
</evidence>
<feature type="compositionally biased region" description="Basic and acidic residues" evidence="18">
    <location>
        <begin position="1405"/>
        <end position="1415"/>
    </location>
</feature>
<dbReference type="FunFam" id="3.30.160.780:FF:000001">
    <property type="entry name" value="Plectin a"/>
    <property type="match status" value="1"/>
</dbReference>
<feature type="region of interest" description="Disordered" evidence="18">
    <location>
        <begin position="959"/>
        <end position="1037"/>
    </location>
</feature>
<sequence length="3475" mass="402846">MDALLALEDEVALEGLDGITLSGLWFRIQNRVPKFPLLLDPATKQFLWQALVCNTELEFYELPKERPAFVFFDRFKEIDPETGIQEIRKESSLVEDVYPVHIVFDNKKGIKGSCQFFNERRNVTDQIRNEALQPCCTLEEAVDRWADKLVVVASQRVRYRALIGWEGNPELKLPDYSYCILERLGRARWQGELQRDLHCGAFKTDARKLHYLRKVLDRNDLLTMQSHVIRLPNSSQQHSILLLLKRFHVDRRSKYAILMERVSNVLAAKPGKLAVMIHLRHELGLCERTFKRMYQYMIAAGIAQVVSVPLHELNPETGHCKTKKGTDIIVRCLKLLKEYKKKAGEGGDDNEEEEDNLRSSWQPVERVWERDMLAQAYELIESRGTTGIPQTEIRLSMNIGKLEARMICRLLERCKLIKGFMEDEGRQRTTKYISKMYVERSDLNQQFEKEKARSEQLSTVGCSLLEPVESQGEGRDELPSEEEISPIQSEEEEEEEEEHEGRPRSAAKKQKTQILINPRVLLPRSKLGGSPKQSTPCKMKSQQVQVEAEDTRNRKASKDPDQDPPGEPHAGSGNQSENTSKPATSKTDDKMGVTPLKNFHPTIVPGLGRSLGFLPKMPRLRLVHIFLWYVVYGHPLRKHPEENPTPQEEPGPANQNEVAEEREGPAEAEESIGGTELSELFVKETVYVDQASWKRFVPPTPVHREFEYGWALVSDILLCLPLSIFIQIMQVSYQVDNLEEYLSDPIKQHTLVRFLPQPMRQQLLYKRKYIFSFYESLQRMCYLGVFVYVKKKAAIVDTTTCDPHYNLALSSRPFEKRFYTFNSLQQLENFWFDLQCVCLNTPLGIVRGPRTRKSSSQKPGDPEMDSAMEPELTAEKQVANHKLRMYECARGRKEVLDDREIPGDGQGAAGLDSGFFSHLKRNWIWTSYILNKTKRPGAALEGSPTLRLQTFLTKHPLPLMPEGRKLNRLPGLKEEEVQVEKEPAMDRTRRVAGGKKQKRKRLKKDTGRKAKRKRKEGTLEQKRGRQPRFHDEADQSALQRMTRQRVAWTAQEDGFLMLCRVASHVLNRKVKGPFVPWQVVRDILHANFEESLDKTSLSVGRRARYIMKNPQTSLNFKICLAEVYQDKALVEEYLNRKNDYQSAEVCGLEFKEFVEELRRKLSSVVGDSDLEIPDTKEELFRRFKVSAIGEEAELEEPRDALQSLDDIHSLVLSNLIQSTLALSNTQMKSCQSFQTFHLYRKYKDEVLFKVFLDCQKRGLVNRRRVNQAMGPKKSRALPFVPMSYQLSQTYYRCFTWRFPSTLCTESNEFLEKLQSVGREDRPNTFTFQHQESMAADPDMVLFPLDGPGGNCLASLSLLILGLLSVEVAIPDQIVVVDSTMVDNEVIKSLGKEGVEDSEEGEGEDSENKRKMEVKSRQASHTNYLLMRGYCAPGIVSTRNLNTSDNVVVNSCQMRTCLPPSFTRLVKIPGASSSRLERFQLHCVDRCGYSPEDLQAMLEICSAIKEGKSFGIDRNELERRFSTFEEPEEGRTRTFSQYLQDLINLEEVLEVGGDALRVVAIEYVNPWLLHITTPRQPQRDEESQQDVSISRKRKLEECEPGKGASASKRAALEAGDSAAPGDSGEASRTEDEGNGNAEENQESTHRDREEGTIAEENQESAHRDREEGTIAGENQESAHRDREEGTVAEENQESAHRDREEGTVAEENQESAHRDREEGTVAEENQESAHRDREEVTVAEENQRGEGVSEGASCEVVGFLSRPWRIVDGSLNKPLCKGMMEAVLLHIMTRPGVPEQQLVRHYQGVLQPVAIRELLQALEDLGCLLKRSMRKPSRVSLFSSPGRAEESVCMKQKGSSSENFINRSLEAKEASITKLHEDGEKLLAANHPGSNAIEAHTEAVHADWKEYLNLLICEEKHLKYMDDYHKYHKDAKDTQDLLKKLETDLSQKYNPEFKDIYQTQALIEDLDNFINRSLEAKEASITKLHEDGEKLLAANHPGSNAIEAHTEAVHADWKEYLNLLICEEKHLKYMDDYHKYHKDAKDTQDLLKKLETDLSQKYNPEFKDIYQTQALIEDLDDQSKALDQYDEAVKALQKRSQQVVPLKYRRETPLKPVPVEALCEYDSEEGQIARGERYTLLKNSGVKWDVSDAAGRKMSAPAVCFMIPPTDPEALAIADNLANQHKSIKKKNASTKAALMKRYEELKKENTGGSVSIADKQEQQCRQLMSGLDKVYSDLDKQEKEIYSRLRPPLDQSHPVQDSAERLQDLKMIESTVRRIEPEKTSKLRDAQAFLATSPKCASAPQLYSKVDETVNKYDKVDLLLRSAEDKFEASNRLENTLHKGKNMLSTYENKLAREEIAPSDLRSLENTQQELSEMRRELKSQRSTITEAEQNLRSTKANCDNLASRLQEHCPDIDRQEAEVRKMNKRYDNLNKQIDSRSQDLQTAKTAYGNYRSEYDSFNSWLTRVPNYEPRETDDIRQIETKLANQRNLLTDISRKESELENVSRNSQLYQEAVKNYELEADKFKSILDLEDGITTQTYKKHKLESPAIKVKNEESALGAKFTEVNAVNKQRLQNLEFAQSLMNQQPEVSVMQQNSVHTQMAQAPGEQPWRIKKQLEDEVQRRQQLENEVKNTQGEIYLLEGQRPQDTVVKKEVIKKVPDPQLDDEFYKYQQRVSEEQRLTRALENELEALRLKLRGFETEKREGAQQYVVKEVLRIEKDRVQEDEVQRLREELEEIRRQKTVKENELTLIRKRITIVSEEKNKEQEIITEKELVKIQNDPQLESEYRMLIDNKQKEMESRKRLEEELQLLQDKLKRLEKEKAMAEEKITIKEVLKVEKDLALEREVEQLRHQYEAEKAKSMSTQREQSELLRKITLLEETKSKTVTQEKMREIVRPDPKAESELGRLRFELVEQQRRSRDAELQLKTLCDELTMLRNRGPQIEYKEMIKEVIKYKTDPETERELEKLRNEIVDKTRQTERSELEIAQLREDIQRWKETKPQVTVKEVVNEVVQYREDPKTREEVESLKIKLAEEQRMRIELERERSANEEKIKLKKIDLSEVREKFVQQEVVKMEEDPILKSECTTFSQNINNEQKQKEVLRNELYVLQRRKTDLEQQLEDLERERKARREAELEIQRLRVQLNELEIREKQTREKVTVKQKVVLQQDPQQEKEYSLLKLELEEEKHKRILLEKELQTLIEKQMTLEKMEVREKVVFSEKVQVEKDPEAEFEIERLKISLEEESKRRRELDVELSRLNSKLSEAEFSNTKYSKELDYIREENLKLQQEKVRLQNEARRFQSDIQITVKETKEITESSLLDNGRNLELRLMSLQKELAELKNITHEKDQEIEKLNKSMSTIRTKREQRESHLRRSIVVIDPDTGREMTPEEAHREGLIDWKMFVNLQSQECDWEEISVKGPNGESTVLHDRKSGKKFSIEDALQNRVITKDQLRRYQNKELSIQEFGLMVSGRAK</sequence>
<dbReference type="GO" id="GO:0005856">
    <property type="term" value="C:cytoskeleton"/>
    <property type="evidence" value="ECO:0007669"/>
    <property type="project" value="UniProtKB-SubCell"/>
</dbReference>
<keyword evidence="10 17" id="KW-0175">Coiled coil</keyword>
<feature type="compositionally biased region" description="Basic and acidic residues" evidence="18">
    <location>
        <begin position="1692"/>
        <end position="1701"/>
    </location>
</feature>
<comment type="caution">
    <text evidence="20">The sequence shown here is derived from an EMBL/GenBank/DDBJ whole genome shotgun (WGS) entry which is preliminary data.</text>
</comment>
<evidence type="ECO:0000256" key="17">
    <source>
        <dbReference type="SAM" id="Coils"/>
    </source>
</evidence>
<evidence type="ECO:0000256" key="16">
    <source>
        <dbReference type="PROSITE-ProRule" id="PRU00192"/>
    </source>
</evidence>
<dbReference type="InterPro" id="IPR041615">
    <property type="entry name" value="Desmoplakin_SH3"/>
</dbReference>
<evidence type="ECO:0000256" key="12">
    <source>
        <dbReference type="ARBA" id="ARBA00023163"/>
    </source>
</evidence>
<evidence type="ECO:0000256" key="2">
    <source>
        <dbReference type="ARBA" id="ARBA00004245"/>
    </source>
</evidence>
<evidence type="ECO:0000256" key="9">
    <source>
        <dbReference type="ARBA" id="ARBA00022949"/>
    </source>
</evidence>
<feature type="domain" description="SH3" evidence="19">
    <location>
        <begin position="2109"/>
        <end position="2165"/>
    </location>
</feature>
<dbReference type="Pfam" id="PF04182">
    <property type="entry name" value="B-block_TFIIIC"/>
    <property type="match status" value="1"/>
</dbReference>
<dbReference type="InterPro" id="IPR018159">
    <property type="entry name" value="Spectrin/alpha-actinin"/>
</dbReference>
<evidence type="ECO:0000256" key="7">
    <source>
        <dbReference type="ARBA" id="ARBA00022553"/>
    </source>
</evidence>
<keyword evidence="13" id="KW-0206">Cytoskeleton</keyword>
<evidence type="ECO:0000313" key="21">
    <source>
        <dbReference type="Proteomes" id="UP000289886"/>
    </source>
</evidence>